<comment type="subcellular location">
    <subcellularLocation>
        <location evidence="1">Lysosome</location>
    </subcellularLocation>
</comment>
<dbReference type="EC" id="3.2.1.-" evidence="10"/>
<evidence type="ECO:0000256" key="5">
    <source>
        <dbReference type="ARBA" id="ARBA00023098"/>
    </source>
</evidence>
<accession>A0AA38MAF1</accession>
<evidence type="ECO:0000313" key="14">
    <source>
        <dbReference type="Proteomes" id="UP001168821"/>
    </source>
</evidence>
<dbReference type="Proteomes" id="UP001168821">
    <property type="component" value="Unassembled WGS sequence"/>
</dbReference>
<evidence type="ECO:0000256" key="4">
    <source>
        <dbReference type="ARBA" id="ARBA00022801"/>
    </source>
</evidence>
<dbReference type="InterPro" id="IPR000111">
    <property type="entry name" value="Glyco_hydro_27/36_CS"/>
</dbReference>
<dbReference type="GO" id="GO:0019377">
    <property type="term" value="P:glycolipid catabolic process"/>
    <property type="evidence" value="ECO:0007669"/>
    <property type="project" value="UniProtKB-ARBA"/>
</dbReference>
<dbReference type="Gene3D" id="3.20.20.70">
    <property type="entry name" value="Aldolase class I"/>
    <property type="match status" value="1"/>
</dbReference>
<dbReference type="GO" id="GO:0016139">
    <property type="term" value="P:glycoside catabolic process"/>
    <property type="evidence" value="ECO:0007669"/>
    <property type="project" value="TreeGrafter"/>
</dbReference>
<dbReference type="GO" id="GO:0005764">
    <property type="term" value="C:lysosome"/>
    <property type="evidence" value="ECO:0007669"/>
    <property type="project" value="UniProtKB-SubCell"/>
</dbReference>
<keyword evidence="8" id="KW-0458">Lysosome</keyword>
<dbReference type="EMBL" id="JALNTZ010000006">
    <property type="protein sequence ID" value="KAJ3649625.1"/>
    <property type="molecule type" value="Genomic_DNA"/>
</dbReference>
<evidence type="ECO:0000259" key="12">
    <source>
        <dbReference type="Pfam" id="PF17450"/>
    </source>
</evidence>
<reference evidence="13" key="1">
    <citation type="journal article" date="2023" name="G3 (Bethesda)">
        <title>Whole genome assemblies of Zophobas morio and Tenebrio molitor.</title>
        <authorList>
            <person name="Kaur S."/>
            <person name="Stinson S.A."/>
            <person name="diCenzo G.C."/>
        </authorList>
    </citation>
    <scope>NUCLEOTIDE SEQUENCE</scope>
    <source>
        <strain evidence="13">QUZm001</strain>
    </source>
</reference>
<keyword evidence="7" id="KW-0325">Glycoprotein</keyword>
<dbReference type="InterPro" id="IPR002241">
    <property type="entry name" value="Glyco_hydro_27"/>
</dbReference>
<dbReference type="Pfam" id="PF16499">
    <property type="entry name" value="Melibiase_2"/>
    <property type="match status" value="1"/>
</dbReference>
<evidence type="ECO:0000256" key="8">
    <source>
        <dbReference type="ARBA" id="ARBA00023228"/>
    </source>
</evidence>
<dbReference type="GO" id="GO:0009311">
    <property type="term" value="P:oligosaccharide metabolic process"/>
    <property type="evidence" value="ECO:0007669"/>
    <property type="project" value="TreeGrafter"/>
</dbReference>
<evidence type="ECO:0000256" key="10">
    <source>
        <dbReference type="RuleBase" id="RU361168"/>
    </source>
</evidence>
<dbReference type="SUPFAM" id="SSF51445">
    <property type="entry name" value="(Trans)glycosidases"/>
    <property type="match status" value="1"/>
</dbReference>
<dbReference type="Gene3D" id="2.60.40.1180">
    <property type="entry name" value="Golgi alpha-mannosidase II"/>
    <property type="match status" value="1"/>
</dbReference>
<dbReference type="CDD" id="cd14792">
    <property type="entry name" value="GH27"/>
    <property type="match status" value="1"/>
</dbReference>
<evidence type="ECO:0000256" key="3">
    <source>
        <dbReference type="ARBA" id="ARBA00011738"/>
    </source>
</evidence>
<dbReference type="PANTHER" id="PTHR11452:SF83">
    <property type="entry name" value="ALPHA-GALACTOSIDASE"/>
    <property type="match status" value="1"/>
</dbReference>
<evidence type="ECO:0000256" key="11">
    <source>
        <dbReference type="SAM" id="SignalP"/>
    </source>
</evidence>
<dbReference type="AlphaFoldDB" id="A0AA38MAF1"/>
<evidence type="ECO:0000313" key="13">
    <source>
        <dbReference type="EMBL" id="KAJ3649625.1"/>
    </source>
</evidence>
<comment type="similarity">
    <text evidence="2 10">Belongs to the glycosyl hydrolase 27 family.</text>
</comment>
<keyword evidence="5" id="KW-0443">Lipid metabolism</keyword>
<dbReference type="PRINTS" id="PR00740">
    <property type="entry name" value="GLHYDRLASE27"/>
</dbReference>
<evidence type="ECO:0000256" key="6">
    <source>
        <dbReference type="ARBA" id="ARBA00023157"/>
    </source>
</evidence>
<dbReference type="PROSITE" id="PS00512">
    <property type="entry name" value="ALPHA_GALACTOSIDASE"/>
    <property type="match status" value="1"/>
</dbReference>
<gene>
    <name evidence="13" type="ORF">Zmor_021356</name>
</gene>
<evidence type="ECO:0000256" key="9">
    <source>
        <dbReference type="ARBA" id="ARBA00023295"/>
    </source>
</evidence>
<dbReference type="InterPro" id="IPR013785">
    <property type="entry name" value="Aldolase_TIM"/>
</dbReference>
<dbReference type="SUPFAM" id="SSF51011">
    <property type="entry name" value="Glycosyl hydrolase domain"/>
    <property type="match status" value="1"/>
</dbReference>
<dbReference type="GO" id="GO:0016020">
    <property type="term" value="C:membrane"/>
    <property type="evidence" value="ECO:0007669"/>
    <property type="project" value="GOC"/>
</dbReference>
<comment type="subunit">
    <text evidence="3 10">Homodimer.</text>
</comment>
<dbReference type="InterPro" id="IPR017853">
    <property type="entry name" value="GH"/>
</dbReference>
<evidence type="ECO:0000256" key="7">
    <source>
        <dbReference type="ARBA" id="ARBA00023180"/>
    </source>
</evidence>
<dbReference type="InterPro" id="IPR013780">
    <property type="entry name" value="Glyco_hydro_b"/>
</dbReference>
<dbReference type="Pfam" id="PF17450">
    <property type="entry name" value="Melibiase_2_C"/>
    <property type="match status" value="1"/>
</dbReference>
<dbReference type="PANTHER" id="PTHR11452">
    <property type="entry name" value="ALPHA-GALACTOSIDASE/ALPHA-N-ACETYLGALACTOSAMINIDASE"/>
    <property type="match status" value="1"/>
</dbReference>
<evidence type="ECO:0000256" key="1">
    <source>
        <dbReference type="ARBA" id="ARBA00004371"/>
    </source>
</evidence>
<protein>
    <recommendedName>
        <fullName evidence="10">Alpha-galactosidase</fullName>
        <ecNumber evidence="10">3.2.1.-</ecNumber>
    </recommendedName>
</protein>
<feature type="signal peptide" evidence="11">
    <location>
        <begin position="1"/>
        <end position="17"/>
    </location>
</feature>
<keyword evidence="6 10" id="KW-1015">Disulfide bond</keyword>
<keyword evidence="9 10" id="KW-0326">Glycosidase</keyword>
<comment type="caution">
    <text evidence="13">The sequence shown here is derived from an EMBL/GenBank/DDBJ whole genome shotgun (WGS) entry which is preliminary data.</text>
</comment>
<dbReference type="GO" id="GO:0004557">
    <property type="term" value="F:alpha-galactosidase activity"/>
    <property type="evidence" value="ECO:0007669"/>
    <property type="project" value="TreeGrafter"/>
</dbReference>
<dbReference type="FunFam" id="3.20.20.70:FF:000070">
    <property type="entry name" value="Alpha-galactosidase"/>
    <property type="match status" value="1"/>
</dbReference>
<sequence length="413" mass="46765">MICLIWILVSIITSLSSVQTLDNGLALTPPMGWMHWQRFRCLVDCEAYPDECISEKLFKEMADHLVSDGYLEAGYEYLIIDDCWMSKERDSEGRLQPNATRFPSGIKALSDYVHDKGLKFGIYADYGTKTCAGYPGSHGYLEIDAKTFADWGVDYLKLDGCYADLTDLQPGYIEMGNYLNQTGRPIVYSCSWPAYQEPKGVKPNYTALQDTCNLWRNWDDIDDTWSNVTSILKWFSTNQDRIASFSGVGHWNDPDMLIIGNFGLSYEQSKAQMAIWAIMAAPLIMSVDLRTIEPRFRDILLNKEIIKINQDSLGIQGRLVTTFKNIDIWTKPILPKDKNGAPSYAIGFLSNRVDGYPYMLNVTLSELNITEAEQYTIKDIFDSKTFTTSPRDKLIVRVKPSGVVLLTATPVSK</sequence>
<evidence type="ECO:0000256" key="2">
    <source>
        <dbReference type="ARBA" id="ARBA00009743"/>
    </source>
</evidence>
<keyword evidence="14" id="KW-1185">Reference proteome</keyword>
<dbReference type="InterPro" id="IPR035373">
    <property type="entry name" value="Melibiase/NAGA_C"/>
</dbReference>
<proteinExistence type="inferred from homology"/>
<feature type="domain" description="Alpha galactosidase A C-terminal" evidence="12">
    <location>
        <begin position="314"/>
        <end position="402"/>
    </location>
</feature>
<organism evidence="13 14">
    <name type="scientific">Zophobas morio</name>
    <dbReference type="NCBI Taxonomy" id="2755281"/>
    <lineage>
        <taxon>Eukaryota</taxon>
        <taxon>Metazoa</taxon>
        <taxon>Ecdysozoa</taxon>
        <taxon>Arthropoda</taxon>
        <taxon>Hexapoda</taxon>
        <taxon>Insecta</taxon>
        <taxon>Pterygota</taxon>
        <taxon>Neoptera</taxon>
        <taxon>Endopterygota</taxon>
        <taxon>Coleoptera</taxon>
        <taxon>Polyphaga</taxon>
        <taxon>Cucujiformia</taxon>
        <taxon>Tenebrionidae</taxon>
        <taxon>Zophobas</taxon>
    </lineage>
</organism>
<name>A0AA38MAF1_9CUCU</name>
<feature type="chain" id="PRO_5041201373" description="Alpha-galactosidase" evidence="11">
    <location>
        <begin position="18"/>
        <end position="413"/>
    </location>
</feature>
<keyword evidence="11" id="KW-0732">Signal</keyword>
<keyword evidence="4 10" id="KW-0378">Hydrolase</keyword>